<dbReference type="Proteomes" id="UP000611629">
    <property type="component" value="Unassembled WGS sequence"/>
</dbReference>
<evidence type="ECO:0000313" key="1">
    <source>
        <dbReference type="EMBL" id="NYB75588.1"/>
    </source>
</evidence>
<dbReference type="InterPro" id="IPR056298">
    <property type="entry name" value="AlkZ-rel"/>
</dbReference>
<dbReference type="Pfam" id="PF24741">
    <property type="entry name" value="AlkZ-rel"/>
    <property type="match status" value="1"/>
</dbReference>
<organism evidence="1 2">
    <name type="scientific">Sedimentibacter hydroxybenzoicus DSM 7310</name>
    <dbReference type="NCBI Taxonomy" id="1123245"/>
    <lineage>
        <taxon>Bacteria</taxon>
        <taxon>Bacillati</taxon>
        <taxon>Bacillota</taxon>
        <taxon>Tissierellia</taxon>
        <taxon>Sedimentibacter</taxon>
    </lineage>
</organism>
<dbReference type="AlphaFoldDB" id="A0A974BLW9"/>
<proteinExistence type="predicted"/>
<gene>
    <name evidence="1" type="ORF">HZF24_15680</name>
</gene>
<dbReference type="EMBL" id="JACBNQ010000024">
    <property type="protein sequence ID" value="NYB75588.1"/>
    <property type="molecule type" value="Genomic_DNA"/>
</dbReference>
<dbReference type="RefSeq" id="WP_179239305.1">
    <property type="nucleotide sequence ID" value="NZ_JACBNQ010000024.1"/>
</dbReference>
<comment type="caution">
    <text evidence="1">The sequence shown here is derived from an EMBL/GenBank/DDBJ whole genome shotgun (WGS) entry which is preliminary data.</text>
</comment>
<protein>
    <submittedName>
        <fullName evidence="1">Uncharacterized protein</fullName>
    </submittedName>
</protein>
<name>A0A974BLW9_SEDHY</name>
<reference evidence="1" key="1">
    <citation type="submission" date="2020-07" db="EMBL/GenBank/DDBJ databases">
        <title>Genomic analysis of a strain of Sedimentibacter Hydroxybenzoicus DSM7310.</title>
        <authorList>
            <person name="Ma S."/>
        </authorList>
    </citation>
    <scope>NUCLEOTIDE SEQUENCE</scope>
    <source>
        <strain evidence="1">DSM 7310</strain>
    </source>
</reference>
<keyword evidence="2" id="KW-1185">Reference proteome</keyword>
<accession>A0A974BLW9</accession>
<evidence type="ECO:0000313" key="2">
    <source>
        <dbReference type="Proteomes" id="UP000611629"/>
    </source>
</evidence>
<sequence length="228" mass="26250">MAQLLIYDDFLDRVDSLGFMSLSSVLPGFPSLSDETAEENWHTGDPETDPWVWKDRVVKEKRLAFGCILGGHKGFVSADMYSLFYTAFHPYEHMEERRASGEVSETVWKLWQIFEEKTLLNTSDIRREMGVTLKKGGSKVDKAIEELQQYYYITVVGNRKKIDKYGKPYGWAANVYDKVENWVPSEWMTLNAGLSPDEAKEIILDRGMTISKNINRKELAKMLGIPYN</sequence>